<dbReference type="SUPFAM" id="SSF49503">
    <property type="entry name" value="Cupredoxins"/>
    <property type="match status" value="1"/>
</dbReference>
<feature type="domain" description="EfeO-type cupredoxin-like" evidence="1">
    <location>
        <begin position="22"/>
        <end position="125"/>
    </location>
</feature>
<dbReference type="Proteomes" id="UP000542353">
    <property type="component" value="Unassembled WGS sequence"/>
</dbReference>
<protein>
    <recommendedName>
        <fullName evidence="1">EfeO-type cupredoxin-like domain-containing protein</fullName>
    </recommendedName>
</protein>
<dbReference type="InterPro" id="IPR028096">
    <property type="entry name" value="EfeO_Cupredoxin"/>
</dbReference>
<dbReference type="EMBL" id="JACHIH010000019">
    <property type="protein sequence ID" value="MBB5048305.1"/>
    <property type="molecule type" value="Genomic_DNA"/>
</dbReference>
<dbReference type="AlphaFoldDB" id="A0A7W8DZV5"/>
<comment type="caution">
    <text evidence="2">The sequence shown here is derived from an EMBL/GenBank/DDBJ whole genome shotgun (WGS) entry which is preliminary data.</text>
</comment>
<dbReference type="Gene3D" id="2.60.40.420">
    <property type="entry name" value="Cupredoxins - blue copper proteins"/>
    <property type="match status" value="1"/>
</dbReference>
<organism evidence="2 3">
    <name type="scientific">Rhodopseudomonas rhenobacensis</name>
    <dbReference type="NCBI Taxonomy" id="87461"/>
    <lineage>
        <taxon>Bacteria</taxon>
        <taxon>Pseudomonadati</taxon>
        <taxon>Pseudomonadota</taxon>
        <taxon>Alphaproteobacteria</taxon>
        <taxon>Hyphomicrobiales</taxon>
        <taxon>Nitrobacteraceae</taxon>
        <taxon>Rhodopseudomonas</taxon>
    </lineage>
</organism>
<dbReference type="RefSeq" id="WP_184258917.1">
    <property type="nucleotide sequence ID" value="NZ_JACHIH010000019.1"/>
</dbReference>
<gene>
    <name evidence="2" type="ORF">HNR60_003068</name>
</gene>
<dbReference type="InterPro" id="IPR008972">
    <property type="entry name" value="Cupredoxin"/>
</dbReference>
<dbReference type="Pfam" id="PF13473">
    <property type="entry name" value="Cupredoxin_1"/>
    <property type="match status" value="1"/>
</dbReference>
<proteinExistence type="predicted"/>
<keyword evidence="3" id="KW-1185">Reference proteome</keyword>
<reference evidence="2 3" key="1">
    <citation type="submission" date="2020-08" db="EMBL/GenBank/DDBJ databases">
        <title>Genomic Encyclopedia of Type Strains, Phase IV (KMG-IV): sequencing the most valuable type-strain genomes for metagenomic binning, comparative biology and taxonomic classification.</title>
        <authorList>
            <person name="Goeker M."/>
        </authorList>
    </citation>
    <scope>NUCLEOTIDE SEQUENCE [LARGE SCALE GENOMIC DNA]</scope>
    <source>
        <strain evidence="2 3">DSM 12706</strain>
    </source>
</reference>
<name>A0A7W8DZV5_9BRAD</name>
<evidence type="ECO:0000259" key="1">
    <source>
        <dbReference type="Pfam" id="PF13473"/>
    </source>
</evidence>
<evidence type="ECO:0000313" key="3">
    <source>
        <dbReference type="Proteomes" id="UP000542353"/>
    </source>
</evidence>
<sequence length="126" mass="14041">MNLFCMISRTARTTRRSVFLLVAAVVLPLIGVSAARADDEPSFRIEFRDGKVTPSRLEVPANTRFKLELHNLGQEPAEFESKELRKEKVLAPGASSVLVIRTLDPGEYDFFDDFHLDAPPAVLVAK</sequence>
<accession>A0A7W8DZV5</accession>
<evidence type="ECO:0000313" key="2">
    <source>
        <dbReference type="EMBL" id="MBB5048305.1"/>
    </source>
</evidence>